<protein>
    <recommendedName>
        <fullName evidence="4">SPOR domain-containing protein</fullName>
    </recommendedName>
</protein>
<evidence type="ECO:0000313" key="2">
    <source>
        <dbReference type="EMBL" id="MER7178517.1"/>
    </source>
</evidence>
<dbReference type="RefSeq" id="WP_350776942.1">
    <property type="nucleotide sequence ID" value="NZ_JBEPEK010000013.1"/>
</dbReference>
<feature type="compositionally biased region" description="Low complexity" evidence="1">
    <location>
        <begin position="42"/>
        <end position="58"/>
    </location>
</feature>
<feature type="region of interest" description="Disordered" evidence="1">
    <location>
        <begin position="1"/>
        <end position="58"/>
    </location>
</feature>
<sequence>MTSEVFFDASGAPDGKGGRFHSQQLTEMGEAESTEAEAMAQAESEGLGEGFALGAEDE</sequence>
<organism evidence="2 3">
    <name type="scientific">Streptomyces hyaluromycini</name>
    <dbReference type="NCBI Taxonomy" id="1377993"/>
    <lineage>
        <taxon>Bacteria</taxon>
        <taxon>Bacillati</taxon>
        <taxon>Actinomycetota</taxon>
        <taxon>Actinomycetes</taxon>
        <taxon>Kitasatosporales</taxon>
        <taxon>Streptomycetaceae</taxon>
        <taxon>Streptomyces</taxon>
    </lineage>
</organism>
<dbReference type="Proteomes" id="UP001474181">
    <property type="component" value="Unassembled WGS sequence"/>
</dbReference>
<dbReference type="EMBL" id="JBEPEK010000013">
    <property type="protein sequence ID" value="MER7178517.1"/>
    <property type="molecule type" value="Genomic_DNA"/>
</dbReference>
<accession>A0ABV1WNY2</accession>
<reference evidence="2 3" key="1">
    <citation type="submission" date="2024-06" db="EMBL/GenBank/DDBJ databases">
        <title>The Natural Products Discovery Center: Release of the First 8490 Sequenced Strains for Exploring Actinobacteria Biosynthetic Diversity.</title>
        <authorList>
            <person name="Kalkreuter E."/>
            <person name="Kautsar S.A."/>
            <person name="Yang D."/>
            <person name="Bader C.D."/>
            <person name="Teijaro C.N."/>
            <person name="Fluegel L."/>
            <person name="Davis C.M."/>
            <person name="Simpson J.R."/>
            <person name="Lauterbach L."/>
            <person name="Steele A.D."/>
            <person name="Gui C."/>
            <person name="Meng S."/>
            <person name="Li G."/>
            <person name="Viehrig K."/>
            <person name="Ye F."/>
            <person name="Su P."/>
            <person name="Kiefer A.F."/>
            <person name="Nichols A."/>
            <person name="Cepeda A.J."/>
            <person name="Yan W."/>
            <person name="Fan B."/>
            <person name="Jiang Y."/>
            <person name="Adhikari A."/>
            <person name="Zheng C.-J."/>
            <person name="Schuster L."/>
            <person name="Cowan T.M."/>
            <person name="Smanski M.J."/>
            <person name="Chevrette M.G."/>
            <person name="De Carvalho L.P.S."/>
            <person name="Shen B."/>
        </authorList>
    </citation>
    <scope>NUCLEOTIDE SEQUENCE [LARGE SCALE GENOMIC DNA]</scope>
    <source>
        <strain evidence="2 3">NPDC000234</strain>
    </source>
</reference>
<proteinExistence type="predicted"/>
<comment type="caution">
    <text evidence="2">The sequence shown here is derived from an EMBL/GenBank/DDBJ whole genome shotgun (WGS) entry which is preliminary data.</text>
</comment>
<evidence type="ECO:0008006" key="4">
    <source>
        <dbReference type="Google" id="ProtNLM"/>
    </source>
</evidence>
<name>A0ABV1WNY2_9ACTN</name>
<keyword evidence="3" id="KW-1185">Reference proteome</keyword>
<evidence type="ECO:0000256" key="1">
    <source>
        <dbReference type="SAM" id="MobiDB-lite"/>
    </source>
</evidence>
<evidence type="ECO:0000313" key="3">
    <source>
        <dbReference type="Proteomes" id="UP001474181"/>
    </source>
</evidence>
<gene>
    <name evidence="2" type="ORF">ABT404_03340</name>
</gene>